<protein>
    <submittedName>
        <fullName evidence="3">Alpha/beta hydrolase family protein</fullName>
    </submittedName>
</protein>
<keyword evidence="1 3" id="KW-0378">Hydrolase</keyword>
<keyword evidence="4" id="KW-1185">Reference proteome</keyword>
<sequence>MPELPDLSDEYANAAHIPGGADFLPRWTVQAAAFRDALGDRAVLGQPYGPGPRDWFDLFMPAARARGTLVFIHGGYWRAFDPRLWSAFASGALARGWAVAMPCHTLAPDARLSAITTQIARAVDAIALVQPGPLVLTGHSAGGHLVARLACTDVALAAAPRVARVLPISPLSDLRPLMQCDFNADLRLDAAEAARESPALRTPRAGIDAHVWVGSAERPAFRDQARWLGTAWNAPVTEDPGRHHFNVIDGLADPGSALLRAALAGL</sequence>
<dbReference type="GO" id="GO:0016787">
    <property type="term" value="F:hydrolase activity"/>
    <property type="evidence" value="ECO:0007669"/>
    <property type="project" value="UniProtKB-KW"/>
</dbReference>
<dbReference type="AlphaFoldDB" id="A0A1H3BU38"/>
<feature type="domain" description="AB hydrolase-1" evidence="2">
    <location>
        <begin position="69"/>
        <end position="240"/>
    </location>
</feature>
<evidence type="ECO:0000256" key="1">
    <source>
        <dbReference type="ARBA" id="ARBA00022801"/>
    </source>
</evidence>
<dbReference type="Gene3D" id="3.40.50.1820">
    <property type="entry name" value="alpha/beta hydrolase"/>
    <property type="match status" value="1"/>
</dbReference>
<evidence type="ECO:0000259" key="2">
    <source>
        <dbReference type="Pfam" id="PF12697"/>
    </source>
</evidence>
<organism evidence="3 4">
    <name type="scientific">Roseicitreum antarcticum</name>
    <dbReference type="NCBI Taxonomy" id="564137"/>
    <lineage>
        <taxon>Bacteria</taxon>
        <taxon>Pseudomonadati</taxon>
        <taxon>Pseudomonadota</taxon>
        <taxon>Alphaproteobacteria</taxon>
        <taxon>Rhodobacterales</taxon>
        <taxon>Paracoccaceae</taxon>
        <taxon>Roseicitreum</taxon>
    </lineage>
</organism>
<dbReference type="InterPro" id="IPR000073">
    <property type="entry name" value="AB_hydrolase_1"/>
</dbReference>
<proteinExistence type="predicted"/>
<evidence type="ECO:0000313" key="3">
    <source>
        <dbReference type="EMBL" id="SDX45235.1"/>
    </source>
</evidence>
<dbReference type="EMBL" id="FNOM01000008">
    <property type="protein sequence ID" value="SDX45235.1"/>
    <property type="molecule type" value="Genomic_DNA"/>
</dbReference>
<evidence type="ECO:0000313" key="4">
    <source>
        <dbReference type="Proteomes" id="UP000198539"/>
    </source>
</evidence>
<accession>A0A1H3BU38</accession>
<dbReference type="Proteomes" id="UP000198539">
    <property type="component" value="Unassembled WGS sequence"/>
</dbReference>
<dbReference type="InterPro" id="IPR050300">
    <property type="entry name" value="GDXG_lipolytic_enzyme"/>
</dbReference>
<dbReference type="Pfam" id="PF12697">
    <property type="entry name" value="Abhydrolase_6"/>
    <property type="match status" value="1"/>
</dbReference>
<dbReference type="STRING" id="564137.SAMN04488238_108176"/>
<name>A0A1H3BU38_9RHOB</name>
<gene>
    <name evidence="3" type="ORF">SAMN04488238_108176</name>
</gene>
<dbReference type="PANTHER" id="PTHR48081:SF33">
    <property type="entry name" value="KYNURENINE FORMAMIDASE"/>
    <property type="match status" value="1"/>
</dbReference>
<reference evidence="3 4" key="1">
    <citation type="submission" date="2016-10" db="EMBL/GenBank/DDBJ databases">
        <authorList>
            <person name="de Groot N.N."/>
        </authorList>
    </citation>
    <scope>NUCLEOTIDE SEQUENCE [LARGE SCALE GENOMIC DNA]</scope>
    <source>
        <strain evidence="3 4">CGMCC 1.8894</strain>
    </source>
</reference>
<dbReference type="SUPFAM" id="SSF53474">
    <property type="entry name" value="alpha/beta-Hydrolases"/>
    <property type="match status" value="1"/>
</dbReference>
<dbReference type="InterPro" id="IPR029058">
    <property type="entry name" value="AB_hydrolase_fold"/>
</dbReference>
<dbReference type="PANTHER" id="PTHR48081">
    <property type="entry name" value="AB HYDROLASE SUPERFAMILY PROTEIN C4A8.06C"/>
    <property type="match status" value="1"/>
</dbReference>